<proteinExistence type="predicted"/>
<evidence type="ECO:0000313" key="2">
    <source>
        <dbReference type="EMBL" id="CCK72409.1"/>
    </source>
</evidence>
<evidence type="ECO:0000256" key="1">
    <source>
        <dbReference type="SAM" id="MobiDB-lite"/>
    </source>
</evidence>
<dbReference type="KEGG" id="kng:KNAG_0K00410"/>
<dbReference type="eggNOG" id="ENOG502S1GY">
    <property type="taxonomic scope" value="Eukaryota"/>
</dbReference>
<dbReference type="GO" id="GO:0000480">
    <property type="term" value="P:endonucleolytic cleavage in 5'-ETS of tricistronic rRNA transcript (SSU-rRNA, 5.8S rRNA, LSU-rRNA)"/>
    <property type="evidence" value="ECO:0007669"/>
    <property type="project" value="EnsemblFungi"/>
</dbReference>
<evidence type="ECO:0000313" key="3">
    <source>
        <dbReference type="Proteomes" id="UP000006310"/>
    </source>
</evidence>
<dbReference type="OMA" id="NNMYRIT"/>
<dbReference type="EMBL" id="HE978324">
    <property type="protein sequence ID" value="CCK72409.1"/>
    <property type="molecule type" value="Genomic_DNA"/>
</dbReference>
<dbReference type="STRING" id="1071383.J7SA06"/>
<keyword evidence="3" id="KW-1185">Reference proteome</keyword>
<dbReference type="RefSeq" id="XP_022466654.1">
    <property type="nucleotide sequence ID" value="XM_022610349.1"/>
</dbReference>
<feature type="region of interest" description="Disordered" evidence="1">
    <location>
        <begin position="69"/>
        <end position="190"/>
    </location>
</feature>
<name>J7SA06_HUIN7</name>
<accession>J7SA06</accession>
<protein>
    <recommendedName>
        <fullName evidence="4">Nucleolar protein 19</fullName>
    </recommendedName>
</protein>
<dbReference type="GO" id="GO:0032040">
    <property type="term" value="C:small-subunit processome"/>
    <property type="evidence" value="ECO:0007669"/>
    <property type="project" value="EnsemblFungi"/>
</dbReference>
<feature type="compositionally biased region" description="Basic residues" evidence="1">
    <location>
        <begin position="172"/>
        <end position="190"/>
    </location>
</feature>
<reference evidence="2 3" key="1">
    <citation type="journal article" date="2011" name="Proc. Natl. Acad. Sci. U.S.A.">
        <title>Evolutionary erosion of yeast sex chromosomes by mating-type switching accidents.</title>
        <authorList>
            <person name="Gordon J.L."/>
            <person name="Armisen D."/>
            <person name="Proux-Wera E."/>
            <person name="Oheigeartaigh S.S."/>
            <person name="Byrne K.P."/>
            <person name="Wolfe K.H."/>
        </authorList>
    </citation>
    <scope>NUCLEOTIDE SEQUENCE [LARGE SCALE GENOMIC DNA]</scope>
    <source>
        <strain evidence="3">ATCC MYA-139 / BCRC 22969 / CBS 8797 / CCRC 22969 / KCTC 17520 / NBRC 10181 / NCYC 3082</strain>
    </source>
</reference>
<dbReference type="GO" id="GO:0000447">
    <property type="term" value="P:endonucleolytic cleavage in ITS1 to separate SSU-rRNA from 5.8S rRNA and LSU-rRNA from tricistronic rRNA transcript (SSU-rRNA, 5.8S rRNA, LSU-rRNA)"/>
    <property type="evidence" value="ECO:0007669"/>
    <property type="project" value="EnsemblFungi"/>
</dbReference>
<dbReference type="HOGENOM" id="CLU_094334_0_0_1"/>
<dbReference type="OrthoDB" id="4068385at2759"/>
<dbReference type="GO" id="GO:0030686">
    <property type="term" value="C:90S preribosome"/>
    <property type="evidence" value="ECO:0007669"/>
    <property type="project" value="EnsemblFungi"/>
</dbReference>
<dbReference type="AlphaFoldDB" id="J7SA06"/>
<evidence type="ECO:0008006" key="4">
    <source>
        <dbReference type="Google" id="ProtNLM"/>
    </source>
</evidence>
<dbReference type="GO" id="GO:0005654">
    <property type="term" value="C:nucleoplasm"/>
    <property type="evidence" value="ECO:0007669"/>
    <property type="project" value="EnsemblFungi"/>
</dbReference>
<reference evidence="3" key="2">
    <citation type="submission" date="2012-08" db="EMBL/GenBank/DDBJ databases">
        <title>Genome sequence of Kazachstania naganishii.</title>
        <authorList>
            <person name="Gordon J.L."/>
            <person name="Armisen D."/>
            <person name="Proux-Wera E."/>
            <person name="OhEigeartaigh S.S."/>
            <person name="Byrne K.P."/>
            <person name="Wolfe K.H."/>
        </authorList>
    </citation>
    <scope>NUCLEOTIDE SEQUENCE [LARGE SCALE GENOMIC DNA]</scope>
    <source>
        <strain evidence="3">ATCC MYA-139 / BCRC 22969 / CBS 8797 / CCRC 22969 / KCTC 17520 / NBRC 10181 / NCYC 3082</strain>
    </source>
</reference>
<dbReference type="GO" id="GO:0000472">
    <property type="term" value="P:endonucleolytic cleavage to generate mature 5'-end of SSU-rRNA from (SSU-rRNA, 5.8S rRNA, LSU-rRNA)"/>
    <property type="evidence" value="ECO:0007669"/>
    <property type="project" value="EnsemblFungi"/>
</dbReference>
<sequence>MSRAKELQEKLDLQAKLQLAFSKKSASVAAWLEDTPLQDASKSAAHLRDSRDQFFHLPVMQTGSGLNMTQRAGDGPSDQTDIHTVGEFIDSDKKVSSLGKKKRRPVPTAGGSSIHRVSKDDTGAMVALKRKMRTAQRAAIRADPQRTTRTTTSAQADSEDDDDDRPPAQTQGKKHSQLLFQSKKHKRSRN</sequence>
<gene>
    <name evidence="2" type="primary">KNAG0K00410</name>
    <name evidence="2" type="ordered locus">KNAG_0K00410</name>
</gene>
<organism evidence="2 3">
    <name type="scientific">Huiozyma naganishii (strain ATCC MYA-139 / BCRC 22969 / CBS 8797 / KCTC 17520 / NBRC 10181 / NCYC 3082 / Yp74L-3)</name>
    <name type="common">Yeast</name>
    <name type="synonym">Kazachstania naganishii</name>
    <dbReference type="NCBI Taxonomy" id="1071383"/>
    <lineage>
        <taxon>Eukaryota</taxon>
        <taxon>Fungi</taxon>
        <taxon>Dikarya</taxon>
        <taxon>Ascomycota</taxon>
        <taxon>Saccharomycotina</taxon>
        <taxon>Saccharomycetes</taxon>
        <taxon>Saccharomycetales</taxon>
        <taxon>Saccharomycetaceae</taxon>
        <taxon>Huiozyma</taxon>
    </lineage>
</organism>
<dbReference type="Proteomes" id="UP000006310">
    <property type="component" value="Chromosome 11"/>
</dbReference>
<dbReference type="InterPro" id="IPR022592">
    <property type="entry name" value="Nucleolar_19"/>
</dbReference>
<dbReference type="GeneID" id="34528176"/>
<dbReference type="Pfam" id="PF10863">
    <property type="entry name" value="NOP19"/>
    <property type="match status" value="1"/>
</dbReference>